<dbReference type="AlphaFoldDB" id="A0A5J4WF11"/>
<accession>A0A5J4WF11</accession>
<reference evidence="1 2" key="1">
    <citation type="submission" date="2019-03" db="EMBL/GenBank/DDBJ databases">
        <title>Single cell metagenomics reveals metabolic interactions within the superorganism composed of flagellate Streblomastix strix and complex community of Bacteroidetes bacteria on its surface.</title>
        <authorList>
            <person name="Treitli S.C."/>
            <person name="Kolisko M."/>
            <person name="Husnik F."/>
            <person name="Keeling P."/>
            <person name="Hampl V."/>
        </authorList>
    </citation>
    <scope>NUCLEOTIDE SEQUENCE [LARGE SCALE GENOMIC DNA]</scope>
    <source>
        <strain evidence="1">ST1C</strain>
    </source>
</reference>
<gene>
    <name evidence="1" type="ORF">EZS28_010943</name>
</gene>
<evidence type="ECO:0000313" key="1">
    <source>
        <dbReference type="EMBL" id="KAA6393530.1"/>
    </source>
</evidence>
<evidence type="ECO:0000313" key="2">
    <source>
        <dbReference type="Proteomes" id="UP000324800"/>
    </source>
</evidence>
<dbReference type="EMBL" id="SNRW01002204">
    <property type="protein sequence ID" value="KAA6393530.1"/>
    <property type="molecule type" value="Genomic_DNA"/>
</dbReference>
<organism evidence="1 2">
    <name type="scientific">Streblomastix strix</name>
    <dbReference type="NCBI Taxonomy" id="222440"/>
    <lineage>
        <taxon>Eukaryota</taxon>
        <taxon>Metamonada</taxon>
        <taxon>Preaxostyla</taxon>
        <taxon>Oxymonadida</taxon>
        <taxon>Streblomastigidae</taxon>
        <taxon>Streblomastix</taxon>
    </lineage>
</organism>
<sequence>MDCARDYNVDGSLLGLGEFILLEILCEMEIPQDAQQFLVLCRKTFKLLIHPRYAKIIQSIIEIRPIFIIKEQKQGRSNQNKFIHSDKLDDCTIAIDPVMLEGIVRIEVLFENTDWWDKIIGIADASCSFAAGKEPCGKLVHITQSKGNQKYEDGQRVAVEVDMTIVPRKATFFVDDVEQPNFVIGIPEAVRFWVRLYTKQIFFLLSPSILTQITSNPETSCICCSTGCCCCCCCQDEAPSLLPYITASCVCRAVCLYCEVVTAIFV</sequence>
<proteinExistence type="predicted"/>
<dbReference type="Proteomes" id="UP000324800">
    <property type="component" value="Unassembled WGS sequence"/>
</dbReference>
<protein>
    <submittedName>
        <fullName evidence="1">Uncharacterized protein</fullName>
    </submittedName>
</protein>
<name>A0A5J4WF11_9EUKA</name>
<comment type="caution">
    <text evidence="1">The sequence shown here is derived from an EMBL/GenBank/DDBJ whole genome shotgun (WGS) entry which is preliminary data.</text>
</comment>